<dbReference type="GO" id="GO:0000719">
    <property type="term" value="P:photoreactive repair"/>
    <property type="evidence" value="ECO:0007669"/>
    <property type="project" value="TreeGrafter"/>
</dbReference>
<reference evidence="9 10" key="1">
    <citation type="submission" date="2018-03" db="EMBL/GenBank/DDBJ databases">
        <title>Whole genome sequencing of Histamine producing bacteria.</title>
        <authorList>
            <person name="Butler K."/>
        </authorList>
    </citation>
    <scope>NUCLEOTIDE SEQUENCE [LARGE SCALE GENOMIC DNA]</scope>
    <source>
        <strain evidence="9 10">JCM 13586</strain>
    </source>
</reference>
<name>A0A2T3IZ27_9GAMM</name>
<feature type="domain" description="Photolyase/cryptochrome alpha/beta" evidence="8">
    <location>
        <begin position="2"/>
        <end position="134"/>
    </location>
</feature>
<dbReference type="InterPro" id="IPR005101">
    <property type="entry name" value="Cryptochr/Photolyase_FAD-bd"/>
</dbReference>
<dbReference type="InterPro" id="IPR036155">
    <property type="entry name" value="Crypto/Photolyase_N_sf"/>
</dbReference>
<evidence type="ECO:0000313" key="10">
    <source>
        <dbReference type="Proteomes" id="UP000241222"/>
    </source>
</evidence>
<gene>
    <name evidence="9" type="ORF">C9I99_11040</name>
</gene>
<dbReference type="InterPro" id="IPR014133">
    <property type="entry name" value="Cry_DASH"/>
</dbReference>
<dbReference type="NCBIfam" id="TIGR02765">
    <property type="entry name" value="crypto_DASH"/>
    <property type="match status" value="1"/>
</dbReference>
<evidence type="ECO:0000259" key="8">
    <source>
        <dbReference type="PROSITE" id="PS51645"/>
    </source>
</evidence>
<evidence type="ECO:0000256" key="3">
    <source>
        <dbReference type="ARBA" id="ARBA00022630"/>
    </source>
</evidence>
<dbReference type="InterPro" id="IPR036134">
    <property type="entry name" value="Crypto/Photolyase_FAD-like_sf"/>
</dbReference>
<dbReference type="AlphaFoldDB" id="A0A2T3IZ27"/>
<comment type="caution">
    <text evidence="9">The sequence shown here is derived from an EMBL/GenBank/DDBJ whole genome shotgun (WGS) entry which is preliminary data.</text>
</comment>
<dbReference type="Gene3D" id="3.40.50.620">
    <property type="entry name" value="HUPs"/>
    <property type="match status" value="1"/>
</dbReference>
<evidence type="ECO:0000256" key="6">
    <source>
        <dbReference type="PIRSR" id="PIRSR602081-1"/>
    </source>
</evidence>
<proteinExistence type="inferred from homology"/>
<dbReference type="PRINTS" id="PR00147">
    <property type="entry name" value="DNAPHOTLYASE"/>
</dbReference>
<dbReference type="InterPro" id="IPR014729">
    <property type="entry name" value="Rossmann-like_a/b/a_fold"/>
</dbReference>
<comment type="cofactor">
    <cofactor evidence="7">
        <name>(6R)-5,10-methylene-5,6,7,8-tetrahydrofolate</name>
        <dbReference type="ChEBI" id="CHEBI:15636"/>
    </cofactor>
    <text evidence="7">Binds 1 5,10-methenyltetrahydrofolate (MTHF) per subunit.</text>
</comment>
<dbReference type="InterPro" id="IPR006050">
    <property type="entry name" value="DNA_photolyase_N"/>
</dbReference>
<evidence type="ECO:0000313" key="9">
    <source>
        <dbReference type="EMBL" id="PSU33898.1"/>
    </source>
</evidence>
<comment type="similarity">
    <text evidence="1 7">Belongs to the DNA photolyase class-1 family.</text>
</comment>
<dbReference type="OrthoDB" id="9772484at2"/>
<feature type="binding site" evidence="6">
    <location>
        <position position="222"/>
    </location>
    <ligand>
        <name>FAD</name>
        <dbReference type="ChEBI" id="CHEBI:57692"/>
    </ligand>
</feature>
<dbReference type="SUPFAM" id="SSF48173">
    <property type="entry name" value="Cryptochrome/photolyase FAD-binding domain"/>
    <property type="match status" value="1"/>
</dbReference>
<evidence type="ECO:0000256" key="4">
    <source>
        <dbReference type="ARBA" id="ARBA00022827"/>
    </source>
</evidence>
<sequence>MATGLFLFQNDLRLHDNSALALATQEADHLICVYCLPVYNANRYPYHISKHGTYRKQFLLQSLHNLAEQLSQRGQSLHVILEHPLNALPELINQYNVSMVYTSENVGVYEQRNWHTLKGRYPYITFRNIATHTLFDKIELPFNVNESLPATFSQFRRQVEELDIRSPITTIAKLPSAPGRLKAFDVVSPMINPKLLADFDGGETAALKHLEHYFASSAPSTYKLTRNELDGWENSTKFSPWLALGCLSANKLLKHLRQYETDIECNESTQWIKFELLWREYFQWYAHSYGSKLYTFSGITSTPPHTAFYPERFRRWSEGNSPYPIVNALMNQLRNTGYMSNRGRQIAASCLVNELSVDWRYGAAYFEEHLIDYDTASNWGNWQYIAGVGADPQQGRHFNIVKQTELYDPKGEFIRKWNGDNYDGHIDSVDATGWPIR</sequence>
<evidence type="ECO:0000256" key="2">
    <source>
        <dbReference type="ARBA" id="ARBA00017881"/>
    </source>
</evidence>
<dbReference type="GO" id="GO:0003677">
    <property type="term" value="F:DNA binding"/>
    <property type="evidence" value="ECO:0007669"/>
    <property type="project" value="TreeGrafter"/>
</dbReference>
<dbReference type="Gene3D" id="1.25.40.80">
    <property type="match status" value="1"/>
</dbReference>
<dbReference type="PANTHER" id="PTHR11455:SF22">
    <property type="entry name" value="CRYPTOCHROME DASH"/>
    <property type="match status" value="1"/>
</dbReference>
<accession>A0A2T3IZ27</accession>
<dbReference type="EMBL" id="PYMH01000004">
    <property type="protein sequence ID" value="PSU33898.1"/>
    <property type="molecule type" value="Genomic_DNA"/>
</dbReference>
<evidence type="ECO:0000256" key="7">
    <source>
        <dbReference type="RuleBase" id="RU367151"/>
    </source>
</evidence>
<protein>
    <recommendedName>
        <fullName evidence="2 7">Cryptochrome DASH</fullName>
    </recommendedName>
</protein>
<dbReference type="SUPFAM" id="SSF52425">
    <property type="entry name" value="Cryptochrome/photolyase, N-terminal domain"/>
    <property type="match status" value="1"/>
</dbReference>
<dbReference type="Pfam" id="PF03441">
    <property type="entry name" value="FAD_binding_7"/>
    <property type="match status" value="1"/>
</dbReference>
<keyword evidence="4 6" id="KW-0274">FAD</keyword>
<dbReference type="Pfam" id="PF00875">
    <property type="entry name" value="DNA_photolyase"/>
    <property type="match status" value="1"/>
</dbReference>
<keyword evidence="5 7" id="KW-0157">Chromophore</keyword>
<keyword evidence="10" id="KW-1185">Reference proteome</keyword>
<evidence type="ECO:0000256" key="5">
    <source>
        <dbReference type="ARBA" id="ARBA00022991"/>
    </source>
</evidence>
<organism evidence="9 10">
    <name type="scientific">Photobacterium lutimaris</name>
    <dbReference type="NCBI Taxonomy" id="388278"/>
    <lineage>
        <taxon>Bacteria</taxon>
        <taxon>Pseudomonadati</taxon>
        <taxon>Pseudomonadota</taxon>
        <taxon>Gammaproteobacteria</taxon>
        <taxon>Vibrionales</taxon>
        <taxon>Vibrionaceae</taxon>
        <taxon>Photobacterium</taxon>
    </lineage>
</organism>
<dbReference type="GO" id="GO:0071949">
    <property type="term" value="F:FAD binding"/>
    <property type="evidence" value="ECO:0007669"/>
    <property type="project" value="TreeGrafter"/>
</dbReference>
<dbReference type="GO" id="GO:0003913">
    <property type="term" value="F:DNA photolyase activity"/>
    <property type="evidence" value="ECO:0007669"/>
    <property type="project" value="InterPro"/>
</dbReference>
<comment type="cofactor">
    <cofactor evidence="6 7">
        <name>FAD</name>
        <dbReference type="ChEBI" id="CHEBI:57692"/>
    </cofactor>
    <text evidence="6 7">Binds 1 FAD per subunit.</text>
</comment>
<dbReference type="InterPro" id="IPR002081">
    <property type="entry name" value="Cryptochrome/DNA_photolyase_1"/>
</dbReference>
<evidence type="ECO:0000256" key="1">
    <source>
        <dbReference type="ARBA" id="ARBA00005862"/>
    </source>
</evidence>
<dbReference type="Gene3D" id="1.10.579.10">
    <property type="entry name" value="DNA Cyclobutane Dipyrimidine Photolyase, subunit A, domain 3"/>
    <property type="match status" value="1"/>
</dbReference>
<dbReference type="PROSITE" id="PS51645">
    <property type="entry name" value="PHR_CRY_ALPHA_BETA"/>
    <property type="match status" value="1"/>
</dbReference>
<keyword evidence="3 6" id="KW-0285">Flavoprotein</keyword>
<keyword evidence="9" id="KW-0456">Lyase</keyword>
<feature type="binding site" evidence="6">
    <location>
        <begin position="235"/>
        <end position="239"/>
    </location>
    <ligand>
        <name>FAD</name>
        <dbReference type="ChEBI" id="CHEBI:57692"/>
    </ligand>
</feature>
<dbReference type="PANTHER" id="PTHR11455">
    <property type="entry name" value="CRYPTOCHROME"/>
    <property type="match status" value="1"/>
</dbReference>
<dbReference type="RefSeq" id="WP_107348945.1">
    <property type="nucleotide sequence ID" value="NZ_PYMH01000004.1"/>
</dbReference>
<feature type="binding site" evidence="6">
    <location>
        <begin position="372"/>
        <end position="374"/>
    </location>
    <ligand>
        <name>FAD</name>
        <dbReference type="ChEBI" id="CHEBI:57692"/>
    </ligand>
</feature>
<dbReference type="Proteomes" id="UP000241222">
    <property type="component" value="Unassembled WGS sequence"/>
</dbReference>
<comment type="function">
    <text evidence="7">May have a photoreceptor function.</text>
</comment>